<evidence type="ECO:0000313" key="8">
    <source>
        <dbReference type="EMBL" id="GAA3372796.1"/>
    </source>
</evidence>
<keyword evidence="3" id="KW-0378">Hydrolase</keyword>
<dbReference type="InterPro" id="IPR038765">
    <property type="entry name" value="Papain-like_cys_pep_sf"/>
</dbReference>
<comment type="caution">
    <text evidence="8">The sequence shown here is derived from an EMBL/GenBank/DDBJ whole genome shotgun (WGS) entry which is preliminary data.</text>
</comment>
<evidence type="ECO:0000256" key="4">
    <source>
        <dbReference type="ARBA" id="ARBA00022807"/>
    </source>
</evidence>
<dbReference type="SUPFAM" id="SSF54001">
    <property type="entry name" value="Cysteine proteinases"/>
    <property type="match status" value="1"/>
</dbReference>
<feature type="coiled-coil region" evidence="5">
    <location>
        <begin position="165"/>
        <end position="217"/>
    </location>
</feature>
<sequence length="350" mass="37710">MNGRRLATAITLVCALTVLASPAQSYAAPKPDPKPPVSSKALEDVRKQIDDLYHQAAVATDAYNLAEEQTEKQSAELTRLAREVMEGQERIDRLKEQMGATARAQYRTGGLPPGTQLMLSGDPGSFLDGATLFRHGQQATKGLLSELTRAQEDLTTYSADASTHLQQLEANRAAKDKAKKEITRQIAAAEKLESRLEKEERERLRKLEEEAQHKAQTAWLNSGALAGVGGKATAGGKKAVAYATAQIGKPYVWGAEGPDSFDCSGLTSQAWEAAGRGIPRTSQEQWRRLPHVSVKDMRPGDLIVYYKDATHIGMYVGGGMIVHAPRPGRDVTVAGAGSMPILGVVRPDAG</sequence>
<evidence type="ECO:0000256" key="2">
    <source>
        <dbReference type="ARBA" id="ARBA00022670"/>
    </source>
</evidence>
<dbReference type="PANTHER" id="PTHR47359">
    <property type="entry name" value="PEPTIDOGLYCAN DL-ENDOPEPTIDASE CWLO"/>
    <property type="match status" value="1"/>
</dbReference>
<keyword evidence="9" id="KW-1185">Reference proteome</keyword>
<keyword evidence="6" id="KW-0732">Signal</keyword>
<evidence type="ECO:0000256" key="6">
    <source>
        <dbReference type="SAM" id="SignalP"/>
    </source>
</evidence>
<reference evidence="9" key="1">
    <citation type="journal article" date="2019" name="Int. J. Syst. Evol. Microbiol.">
        <title>The Global Catalogue of Microorganisms (GCM) 10K type strain sequencing project: providing services to taxonomists for standard genome sequencing and annotation.</title>
        <authorList>
            <consortium name="The Broad Institute Genomics Platform"/>
            <consortium name="The Broad Institute Genome Sequencing Center for Infectious Disease"/>
            <person name="Wu L."/>
            <person name="Ma J."/>
        </authorList>
    </citation>
    <scope>NUCLEOTIDE SEQUENCE [LARGE SCALE GENOMIC DNA]</scope>
    <source>
        <strain evidence="9">JCM 9651</strain>
    </source>
</reference>
<keyword evidence="4" id="KW-0788">Thiol protease</keyword>
<proteinExistence type="inferred from homology"/>
<dbReference type="Gene3D" id="6.10.250.3150">
    <property type="match status" value="1"/>
</dbReference>
<evidence type="ECO:0000256" key="5">
    <source>
        <dbReference type="SAM" id="Coils"/>
    </source>
</evidence>
<keyword evidence="2" id="KW-0645">Protease</keyword>
<dbReference type="Gene3D" id="3.90.1720.10">
    <property type="entry name" value="endopeptidase domain like (from Nostoc punctiforme)"/>
    <property type="match status" value="1"/>
</dbReference>
<evidence type="ECO:0000259" key="7">
    <source>
        <dbReference type="PROSITE" id="PS51935"/>
    </source>
</evidence>
<gene>
    <name evidence="8" type="ORF">GCM10020367_29730</name>
</gene>
<name>A0ABP6SBR9_9ACTN</name>
<organism evidence="8 9">
    <name type="scientific">Streptomyces sannanensis</name>
    <dbReference type="NCBI Taxonomy" id="285536"/>
    <lineage>
        <taxon>Bacteria</taxon>
        <taxon>Bacillati</taxon>
        <taxon>Actinomycetota</taxon>
        <taxon>Actinomycetes</taxon>
        <taxon>Kitasatosporales</taxon>
        <taxon>Streptomycetaceae</taxon>
        <taxon>Streptomyces</taxon>
    </lineage>
</organism>
<accession>A0ABP6SBR9</accession>
<feature type="chain" id="PRO_5046375026" evidence="6">
    <location>
        <begin position="28"/>
        <end position="350"/>
    </location>
</feature>
<feature type="coiled-coil region" evidence="5">
    <location>
        <begin position="63"/>
        <end position="97"/>
    </location>
</feature>
<feature type="domain" description="NlpC/P60" evidence="7">
    <location>
        <begin position="233"/>
        <end position="350"/>
    </location>
</feature>
<dbReference type="Pfam" id="PF00877">
    <property type="entry name" value="NLPC_P60"/>
    <property type="match status" value="1"/>
</dbReference>
<evidence type="ECO:0000313" key="9">
    <source>
        <dbReference type="Proteomes" id="UP001499990"/>
    </source>
</evidence>
<protein>
    <submittedName>
        <fullName evidence="8">C40 family peptidase</fullName>
    </submittedName>
</protein>
<evidence type="ECO:0000256" key="3">
    <source>
        <dbReference type="ARBA" id="ARBA00022801"/>
    </source>
</evidence>
<keyword evidence="5" id="KW-0175">Coiled coil</keyword>
<comment type="similarity">
    <text evidence="1">Belongs to the peptidase C40 family.</text>
</comment>
<dbReference type="PANTHER" id="PTHR47359:SF3">
    <property type="entry name" value="NLP_P60 DOMAIN-CONTAINING PROTEIN-RELATED"/>
    <property type="match status" value="1"/>
</dbReference>
<feature type="signal peptide" evidence="6">
    <location>
        <begin position="1"/>
        <end position="27"/>
    </location>
</feature>
<dbReference type="EMBL" id="BAAAYL010000001">
    <property type="protein sequence ID" value="GAA3372796.1"/>
    <property type="molecule type" value="Genomic_DNA"/>
</dbReference>
<dbReference type="InterPro" id="IPR000064">
    <property type="entry name" value="NLP_P60_dom"/>
</dbReference>
<dbReference type="Proteomes" id="UP001499990">
    <property type="component" value="Unassembled WGS sequence"/>
</dbReference>
<dbReference type="RefSeq" id="WP_345037535.1">
    <property type="nucleotide sequence ID" value="NZ_BAAAYL010000001.1"/>
</dbReference>
<dbReference type="InterPro" id="IPR051794">
    <property type="entry name" value="PG_Endopeptidase_C40"/>
</dbReference>
<dbReference type="PROSITE" id="PS51935">
    <property type="entry name" value="NLPC_P60"/>
    <property type="match status" value="1"/>
</dbReference>
<evidence type="ECO:0000256" key="1">
    <source>
        <dbReference type="ARBA" id="ARBA00007074"/>
    </source>
</evidence>